<reference evidence="10 11" key="1">
    <citation type="submission" date="2016-10" db="EMBL/GenBank/DDBJ databases">
        <authorList>
            <person name="de Groot N.N."/>
        </authorList>
    </citation>
    <scope>NUCLEOTIDE SEQUENCE [LARGE SCALE GENOMIC DNA]</scope>
    <source>
        <strain evidence="10">MBHS1</strain>
    </source>
</reference>
<dbReference type="NCBIfam" id="TIGR00119">
    <property type="entry name" value="acolac_sm"/>
    <property type="match status" value="1"/>
</dbReference>
<dbReference type="GO" id="GO:0009097">
    <property type="term" value="P:isoleucine biosynthetic process"/>
    <property type="evidence" value="ECO:0007669"/>
    <property type="project" value="UniProtKB-UniRule"/>
</dbReference>
<evidence type="ECO:0000256" key="2">
    <source>
        <dbReference type="ARBA" id="ARBA00005025"/>
    </source>
</evidence>
<dbReference type="PROSITE" id="PS51671">
    <property type="entry name" value="ACT"/>
    <property type="match status" value="1"/>
</dbReference>
<protein>
    <recommendedName>
        <fullName evidence="8">Acetolactate synthase small subunit</fullName>
        <shortName evidence="8">AHAS</shortName>
        <shortName evidence="8">ALS</shortName>
        <ecNumber evidence="8">2.2.1.6</ecNumber>
    </recommendedName>
    <alternativeName>
        <fullName evidence="8">Acetohydroxy-acid synthase small subunit</fullName>
    </alternativeName>
</protein>
<dbReference type="InterPro" id="IPR039557">
    <property type="entry name" value="AHAS_ACT"/>
</dbReference>
<dbReference type="UniPathway" id="UPA00049">
    <property type="reaction ID" value="UER00059"/>
</dbReference>
<keyword evidence="11" id="KW-1185">Reference proteome</keyword>
<evidence type="ECO:0000256" key="3">
    <source>
        <dbReference type="ARBA" id="ARBA00006341"/>
    </source>
</evidence>
<dbReference type="AlphaFoldDB" id="A0A1H6F6G8"/>
<sequence>MRHTISVLIENEAGALSRVAGLFSARGYNIESLTVAPTDDASLSRMTIVTYGSEAVIEQITKQLNKLVDVIKLLDLSDGPHIEREMLLIKLHASKTSQADEVKRLSDIFRGHVVDVTESSYTIELTGTAEKLDAFIKAVNSKWIIETVRSGVSGIARGDRALRV</sequence>
<comment type="catalytic activity">
    <reaction evidence="7 8">
        <text>2 pyruvate + H(+) = (2S)-2-acetolactate + CO2</text>
        <dbReference type="Rhea" id="RHEA:25249"/>
        <dbReference type="ChEBI" id="CHEBI:15361"/>
        <dbReference type="ChEBI" id="CHEBI:15378"/>
        <dbReference type="ChEBI" id="CHEBI:16526"/>
        <dbReference type="ChEBI" id="CHEBI:58476"/>
        <dbReference type="EC" id="2.2.1.6"/>
    </reaction>
</comment>
<dbReference type="Pfam" id="PF22629">
    <property type="entry name" value="ACT_AHAS_ss"/>
    <property type="match status" value="1"/>
</dbReference>
<dbReference type="InterPro" id="IPR004789">
    <property type="entry name" value="Acetalactate_synth_ssu"/>
</dbReference>
<dbReference type="Gene3D" id="3.30.70.1150">
    <property type="entry name" value="ACT-like. Chain A, domain 2"/>
    <property type="match status" value="1"/>
</dbReference>
<dbReference type="RefSeq" id="WP_103918728.1">
    <property type="nucleotide sequence ID" value="NZ_FMSV02000083.1"/>
</dbReference>
<evidence type="ECO:0000256" key="5">
    <source>
        <dbReference type="ARBA" id="ARBA00022605"/>
    </source>
</evidence>
<dbReference type="InterPro" id="IPR045865">
    <property type="entry name" value="ACT-like_dom_sf"/>
</dbReference>
<dbReference type="InterPro" id="IPR019455">
    <property type="entry name" value="Acetolactate_synth_ssu_C"/>
</dbReference>
<accession>A0A1H6F6G8</accession>
<dbReference type="Gene3D" id="3.30.70.260">
    <property type="match status" value="1"/>
</dbReference>
<proteinExistence type="inferred from homology"/>
<evidence type="ECO:0000256" key="4">
    <source>
        <dbReference type="ARBA" id="ARBA00011744"/>
    </source>
</evidence>
<dbReference type="Pfam" id="PF10369">
    <property type="entry name" value="ALS_ss_C"/>
    <property type="match status" value="1"/>
</dbReference>
<keyword evidence="5 8" id="KW-0028">Amino-acid biosynthesis</keyword>
<evidence type="ECO:0000313" key="10">
    <source>
        <dbReference type="EMBL" id="SEH04686.1"/>
    </source>
</evidence>
<name>A0A1H6F6G8_9GAMM</name>
<dbReference type="GO" id="GO:0009099">
    <property type="term" value="P:L-valine biosynthetic process"/>
    <property type="evidence" value="ECO:0007669"/>
    <property type="project" value="UniProtKB-UniRule"/>
</dbReference>
<dbReference type="Proteomes" id="UP000236724">
    <property type="component" value="Unassembled WGS sequence"/>
</dbReference>
<dbReference type="OrthoDB" id="9787365at2"/>
<dbReference type="PANTHER" id="PTHR30239:SF0">
    <property type="entry name" value="ACETOLACTATE SYNTHASE SMALL SUBUNIT 1, CHLOROPLASTIC"/>
    <property type="match status" value="1"/>
</dbReference>
<dbReference type="EMBL" id="FMSV02000083">
    <property type="protein sequence ID" value="SEH04686.1"/>
    <property type="molecule type" value="Genomic_DNA"/>
</dbReference>
<dbReference type="GO" id="GO:0003984">
    <property type="term" value="F:acetolactate synthase activity"/>
    <property type="evidence" value="ECO:0007669"/>
    <property type="project" value="UniProtKB-UniRule"/>
</dbReference>
<comment type="function">
    <text evidence="8">Catalyzes the conversion of 2 pyruvate molecules into acetolactate in the first common step of the biosynthetic pathway of the branched-amino acids such as leucine, isoleucine, and valine.</text>
</comment>
<dbReference type="CDD" id="cd04878">
    <property type="entry name" value="ACT_AHAS"/>
    <property type="match status" value="1"/>
</dbReference>
<evidence type="ECO:0000256" key="7">
    <source>
        <dbReference type="ARBA" id="ARBA00048670"/>
    </source>
</evidence>
<evidence type="ECO:0000256" key="1">
    <source>
        <dbReference type="ARBA" id="ARBA00004974"/>
    </source>
</evidence>
<evidence type="ECO:0000256" key="6">
    <source>
        <dbReference type="ARBA" id="ARBA00023304"/>
    </source>
</evidence>
<dbReference type="GO" id="GO:1990610">
    <property type="term" value="F:acetolactate synthase regulator activity"/>
    <property type="evidence" value="ECO:0007669"/>
    <property type="project" value="UniProtKB-UniRule"/>
</dbReference>
<dbReference type="UniPathway" id="UPA00047">
    <property type="reaction ID" value="UER00055"/>
</dbReference>
<keyword evidence="6 8" id="KW-0100">Branched-chain amino acid biosynthesis</keyword>
<dbReference type="PANTHER" id="PTHR30239">
    <property type="entry name" value="ACETOLACTATE SYNTHASE SMALL SUBUNIT"/>
    <property type="match status" value="1"/>
</dbReference>
<gene>
    <name evidence="10" type="primary">ilvH</name>
    <name evidence="10" type="ORF">MBHS_00535</name>
</gene>
<dbReference type="GO" id="GO:0005829">
    <property type="term" value="C:cytosol"/>
    <property type="evidence" value="ECO:0007669"/>
    <property type="project" value="TreeGrafter"/>
</dbReference>
<feature type="domain" description="ACT" evidence="9">
    <location>
        <begin position="4"/>
        <end position="78"/>
    </location>
</feature>
<organism evidence="10 11">
    <name type="scientific">Candidatus Venteria ishoeyi</name>
    <dbReference type="NCBI Taxonomy" id="1899563"/>
    <lineage>
        <taxon>Bacteria</taxon>
        <taxon>Pseudomonadati</taxon>
        <taxon>Pseudomonadota</taxon>
        <taxon>Gammaproteobacteria</taxon>
        <taxon>Thiotrichales</taxon>
        <taxon>Thiotrichaceae</taxon>
        <taxon>Venteria</taxon>
    </lineage>
</organism>
<dbReference type="EC" id="2.2.1.6" evidence="8"/>
<dbReference type="SUPFAM" id="SSF55021">
    <property type="entry name" value="ACT-like"/>
    <property type="match status" value="2"/>
</dbReference>
<dbReference type="InterPro" id="IPR002912">
    <property type="entry name" value="ACT_dom"/>
</dbReference>
<comment type="pathway">
    <text evidence="2 8">Amino-acid biosynthesis; L-valine biosynthesis; L-valine from pyruvate: step 1/4.</text>
</comment>
<dbReference type="FunFam" id="3.30.70.1150:FF:000001">
    <property type="entry name" value="Acetolactate synthase small subunit"/>
    <property type="match status" value="1"/>
</dbReference>
<dbReference type="NCBIfam" id="NF008864">
    <property type="entry name" value="PRK11895.1"/>
    <property type="match status" value="1"/>
</dbReference>
<dbReference type="FunFam" id="3.30.70.260:FF:000001">
    <property type="entry name" value="Acetolactate synthase, small subunit"/>
    <property type="match status" value="1"/>
</dbReference>
<evidence type="ECO:0000313" key="11">
    <source>
        <dbReference type="Proteomes" id="UP000236724"/>
    </source>
</evidence>
<evidence type="ECO:0000256" key="8">
    <source>
        <dbReference type="RuleBase" id="RU368092"/>
    </source>
</evidence>
<keyword evidence="8 10" id="KW-0808">Transferase</keyword>
<evidence type="ECO:0000259" key="9">
    <source>
        <dbReference type="PROSITE" id="PS51671"/>
    </source>
</evidence>
<dbReference type="InterPro" id="IPR027271">
    <property type="entry name" value="Acetolactate_synth/TF_NikR_C"/>
</dbReference>
<dbReference type="InterPro" id="IPR054480">
    <property type="entry name" value="AHAS_small-like_ACT"/>
</dbReference>
<comment type="pathway">
    <text evidence="1 8">Amino-acid biosynthesis; L-isoleucine biosynthesis; L-isoleucine from 2-oxobutanoate: step 1/4.</text>
</comment>
<comment type="subunit">
    <text evidence="4 8">Dimer of large and small chains.</text>
</comment>
<comment type="similarity">
    <text evidence="3 8">Belongs to the acetolactate synthase small subunit family.</text>
</comment>